<dbReference type="InterPro" id="IPR005181">
    <property type="entry name" value="SASA"/>
</dbReference>
<evidence type="ECO:0000259" key="3">
    <source>
        <dbReference type="Pfam" id="PF03629"/>
    </source>
</evidence>
<dbReference type="GO" id="GO:0005975">
    <property type="term" value="P:carbohydrate metabolic process"/>
    <property type="evidence" value="ECO:0007669"/>
    <property type="project" value="TreeGrafter"/>
</dbReference>
<keyword evidence="1" id="KW-0378">Hydrolase</keyword>
<proteinExistence type="predicted"/>
<name>A0A553PBT4_TIGCA</name>
<dbReference type="EMBL" id="VCGU01000005">
    <property type="protein sequence ID" value="TRY75144.1"/>
    <property type="molecule type" value="Genomic_DNA"/>
</dbReference>
<dbReference type="Proteomes" id="UP000318571">
    <property type="component" value="Chromosome 2"/>
</dbReference>
<feature type="signal peptide" evidence="2">
    <location>
        <begin position="1"/>
        <end position="22"/>
    </location>
</feature>
<dbReference type="Gene3D" id="3.40.50.1110">
    <property type="entry name" value="SGNH hydrolase"/>
    <property type="match status" value="1"/>
</dbReference>
<sequence>MSLGILKLLGLIAVLGAGTTLAQECTGILSLPRYYQEQMIIQADGNPKIWGYTTNADCPVYVEASCQDENGNERFVSAHTSSFEKQGDTNIWEDDPQGAITLTTILGDVWVCSGQSNMELKMNQIENADEEILNSAKYSNIRIYQLAHHTSEQEENDIFQGWDEWYTPDESSKLSSFSAVCFLTARYLTDLMGDNKRVFGLIEASWGGTRVEAWSSQDALDSCNVEPSILPDQPYNSNSYLWNGMIHPLLRTTVKGFLWYQ</sequence>
<keyword evidence="2" id="KW-0732">Signal</keyword>
<dbReference type="SUPFAM" id="SSF52266">
    <property type="entry name" value="SGNH hydrolase"/>
    <property type="match status" value="1"/>
</dbReference>
<protein>
    <recommendedName>
        <fullName evidence="3">Sialate O-acetylesterase domain-containing protein</fullName>
    </recommendedName>
</protein>
<evidence type="ECO:0000256" key="2">
    <source>
        <dbReference type="SAM" id="SignalP"/>
    </source>
</evidence>
<evidence type="ECO:0000313" key="4">
    <source>
        <dbReference type="EMBL" id="TRY75144.1"/>
    </source>
</evidence>
<dbReference type="Pfam" id="PF03629">
    <property type="entry name" value="SASA"/>
    <property type="match status" value="1"/>
</dbReference>
<accession>A0A553PBT4</accession>
<feature type="non-terminal residue" evidence="4">
    <location>
        <position position="261"/>
    </location>
</feature>
<gene>
    <name evidence="4" type="ORF">TCAL_15684</name>
</gene>
<keyword evidence="5" id="KW-1185">Reference proteome</keyword>
<organism evidence="4 5">
    <name type="scientific">Tigriopus californicus</name>
    <name type="common">Marine copepod</name>
    <dbReference type="NCBI Taxonomy" id="6832"/>
    <lineage>
        <taxon>Eukaryota</taxon>
        <taxon>Metazoa</taxon>
        <taxon>Ecdysozoa</taxon>
        <taxon>Arthropoda</taxon>
        <taxon>Crustacea</taxon>
        <taxon>Multicrustacea</taxon>
        <taxon>Hexanauplia</taxon>
        <taxon>Copepoda</taxon>
        <taxon>Harpacticoida</taxon>
        <taxon>Harpacticidae</taxon>
        <taxon>Tigriopus</taxon>
    </lineage>
</organism>
<dbReference type="AlphaFoldDB" id="A0A553PBT4"/>
<dbReference type="PANTHER" id="PTHR22901">
    <property type="entry name" value="SIALATE O-ACETYLESTERASE"/>
    <property type="match status" value="1"/>
</dbReference>
<dbReference type="PANTHER" id="PTHR22901:SF0">
    <property type="entry name" value="SIALATE O-ACETYLESTERASE"/>
    <property type="match status" value="1"/>
</dbReference>
<feature type="domain" description="Sialate O-acetylesterase" evidence="3">
    <location>
        <begin position="108"/>
        <end position="261"/>
    </location>
</feature>
<dbReference type="GO" id="GO:0001681">
    <property type="term" value="F:sialate O-acetylesterase activity"/>
    <property type="evidence" value="ECO:0007669"/>
    <property type="project" value="InterPro"/>
</dbReference>
<dbReference type="InterPro" id="IPR036514">
    <property type="entry name" value="SGNH_hydro_sf"/>
</dbReference>
<evidence type="ECO:0000256" key="1">
    <source>
        <dbReference type="ARBA" id="ARBA00022801"/>
    </source>
</evidence>
<reference evidence="4 5" key="1">
    <citation type="journal article" date="2018" name="Nat. Ecol. Evol.">
        <title>Genomic signatures of mitonuclear coevolution across populations of Tigriopus californicus.</title>
        <authorList>
            <person name="Barreto F.S."/>
            <person name="Watson E.T."/>
            <person name="Lima T.G."/>
            <person name="Willett C.S."/>
            <person name="Edmands S."/>
            <person name="Li W."/>
            <person name="Burton R.S."/>
        </authorList>
    </citation>
    <scope>NUCLEOTIDE SEQUENCE [LARGE SCALE GENOMIC DNA]</scope>
    <source>
        <strain evidence="4 5">San Diego</strain>
    </source>
</reference>
<feature type="chain" id="PRO_5021962504" description="Sialate O-acetylesterase domain-containing protein" evidence="2">
    <location>
        <begin position="23"/>
        <end position="261"/>
    </location>
</feature>
<evidence type="ECO:0000313" key="5">
    <source>
        <dbReference type="Proteomes" id="UP000318571"/>
    </source>
</evidence>
<dbReference type="InterPro" id="IPR039329">
    <property type="entry name" value="SIAE"/>
</dbReference>
<comment type="caution">
    <text evidence="4">The sequence shown here is derived from an EMBL/GenBank/DDBJ whole genome shotgun (WGS) entry which is preliminary data.</text>
</comment>